<gene>
    <name evidence="4" type="ORF">WN55_04751</name>
</gene>
<dbReference type="PROSITE" id="PS00028">
    <property type="entry name" value="ZINC_FINGER_C2H2_1"/>
    <property type="match status" value="1"/>
</dbReference>
<dbReference type="Proteomes" id="UP000076502">
    <property type="component" value="Unassembled WGS sequence"/>
</dbReference>
<evidence type="ECO:0000313" key="4">
    <source>
        <dbReference type="EMBL" id="KZC05811.1"/>
    </source>
</evidence>
<dbReference type="OrthoDB" id="3437960at2759"/>
<dbReference type="EMBL" id="KQ434796">
    <property type="protein sequence ID" value="KZC05811.1"/>
    <property type="molecule type" value="Genomic_DNA"/>
</dbReference>
<evidence type="ECO:0000259" key="3">
    <source>
        <dbReference type="PROSITE" id="PS50157"/>
    </source>
</evidence>
<keyword evidence="1" id="KW-0863">Zinc-finger</keyword>
<dbReference type="GO" id="GO:0008270">
    <property type="term" value="F:zinc ion binding"/>
    <property type="evidence" value="ECO:0007669"/>
    <property type="project" value="UniProtKB-KW"/>
</dbReference>
<keyword evidence="5" id="KW-1185">Reference proteome</keyword>
<sequence length="506" mass="57432">MDLLPKHMCHRCSYKLEEFHKFYVDCLKTDANLKSQLSWMRKEDPQERVGIPMVQIENVKIKIEPPDYDAYNISPMADNVNYINSVAFQPNDLSYAAAAYRCRCCCDKMDQSNRNLSTNYQRTAMSRCNRNGNIETVTNGQANGTLLVKRNLFNDRTFQEQSNVPTTVTGNKKKTNSSDIKPMEDVKSMTVVNEEVTKSVFVRNLRPRKISVNYMGSKRKPAAAHTSKTPKSDVTTPQLEFEATQIKLEKFDDFDGRILRPRKGTVDYVGPKRKYSRNKNQRSRVNGYRVDEHKVRNIASKLKVPSREVSIGDMISSVKQEHLSDLEDNPSDEPLASLSSNERSSNLANEIGALSNDLLANIQNERVNCVVLGSAESLVALDKLKSPRITSRSKPKSERVNLNGIADTGYSTKYLRSHDVILRNGRIKKLGNTEVSARKLRRSLRNLSEAGKPTERDLMKAIRGIVTAKNISASIKLVDNNIKHYCEECNTKFVSKELFKLHVCYH</sequence>
<keyword evidence="1" id="KW-0862">Zinc</keyword>
<organism evidence="4 5">
    <name type="scientific">Dufourea novaeangliae</name>
    <name type="common">Sweat bee</name>
    <dbReference type="NCBI Taxonomy" id="178035"/>
    <lineage>
        <taxon>Eukaryota</taxon>
        <taxon>Metazoa</taxon>
        <taxon>Ecdysozoa</taxon>
        <taxon>Arthropoda</taxon>
        <taxon>Hexapoda</taxon>
        <taxon>Insecta</taxon>
        <taxon>Pterygota</taxon>
        <taxon>Neoptera</taxon>
        <taxon>Endopterygota</taxon>
        <taxon>Hymenoptera</taxon>
        <taxon>Apocrita</taxon>
        <taxon>Aculeata</taxon>
        <taxon>Apoidea</taxon>
        <taxon>Anthophila</taxon>
        <taxon>Halictidae</taxon>
        <taxon>Rophitinae</taxon>
        <taxon>Dufourea</taxon>
    </lineage>
</organism>
<dbReference type="PROSITE" id="PS50157">
    <property type="entry name" value="ZINC_FINGER_C2H2_2"/>
    <property type="match status" value="1"/>
</dbReference>
<dbReference type="AlphaFoldDB" id="A0A154P1S2"/>
<dbReference type="InterPro" id="IPR013087">
    <property type="entry name" value="Znf_C2H2_type"/>
</dbReference>
<keyword evidence="1" id="KW-0479">Metal-binding</keyword>
<accession>A0A154P1S2</accession>
<name>A0A154P1S2_DUFNO</name>
<evidence type="ECO:0000256" key="2">
    <source>
        <dbReference type="SAM" id="MobiDB-lite"/>
    </source>
</evidence>
<protein>
    <recommendedName>
        <fullName evidence="3">C2H2-type domain-containing protein</fullName>
    </recommendedName>
</protein>
<evidence type="ECO:0000313" key="5">
    <source>
        <dbReference type="Proteomes" id="UP000076502"/>
    </source>
</evidence>
<evidence type="ECO:0000256" key="1">
    <source>
        <dbReference type="PROSITE-ProRule" id="PRU00042"/>
    </source>
</evidence>
<proteinExistence type="predicted"/>
<feature type="domain" description="C2H2-type" evidence="3">
    <location>
        <begin position="484"/>
        <end position="506"/>
    </location>
</feature>
<feature type="region of interest" description="Disordered" evidence="2">
    <location>
        <begin position="322"/>
        <end position="342"/>
    </location>
</feature>
<reference evidence="4 5" key="1">
    <citation type="submission" date="2015-07" db="EMBL/GenBank/DDBJ databases">
        <title>The genome of Dufourea novaeangliae.</title>
        <authorList>
            <person name="Pan H."/>
            <person name="Kapheim K."/>
        </authorList>
    </citation>
    <scope>NUCLEOTIDE SEQUENCE [LARGE SCALE GENOMIC DNA]</scope>
    <source>
        <strain evidence="4">0120121106</strain>
        <tissue evidence="4">Whole body</tissue>
    </source>
</reference>